<dbReference type="Gene3D" id="3.40.50.1110">
    <property type="entry name" value="SGNH hydrolase"/>
    <property type="match status" value="1"/>
</dbReference>
<keyword evidence="1" id="KW-0378">Hydrolase</keyword>
<evidence type="ECO:0000313" key="3">
    <source>
        <dbReference type="Proteomes" id="UP000094769"/>
    </source>
</evidence>
<proteinExistence type="predicted"/>
<dbReference type="SUPFAM" id="SSF52266">
    <property type="entry name" value="SGNH hydrolase"/>
    <property type="match status" value="1"/>
</dbReference>
<gene>
    <name evidence="2" type="ORF">CODIS_18280</name>
</gene>
<comment type="caution">
    <text evidence="2">The sequence shown here is derived from an EMBL/GenBank/DDBJ whole genome shotgun (WGS) entry which is preliminary data.</text>
</comment>
<accession>A0A7Z0VMV2</accession>
<evidence type="ECO:0000313" key="2">
    <source>
        <dbReference type="EMBL" id="ODJ88054.1"/>
    </source>
</evidence>
<evidence type="ECO:0000256" key="1">
    <source>
        <dbReference type="ARBA" id="ARBA00022801"/>
    </source>
</evidence>
<dbReference type="InterPro" id="IPR001087">
    <property type="entry name" value="GDSL"/>
</dbReference>
<dbReference type="PANTHER" id="PTHR45648:SF22">
    <property type="entry name" value="GDSL LIPASE_ACYLHYDROLASE FAMILY PROTEIN (AFU_ORTHOLOGUE AFUA_4G14700)"/>
    <property type="match status" value="1"/>
</dbReference>
<organism evidence="2 3">
    <name type="scientific">Candidatus Thiodiazotropha endolucinida</name>
    <dbReference type="NCBI Taxonomy" id="1655433"/>
    <lineage>
        <taxon>Bacteria</taxon>
        <taxon>Pseudomonadati</taxon>
        <taxon>Pseudomonadota</taxon>
        <taxon>Gammaproteobacteria</taxon>
        <taxon>Chromatiales</taxon>
        <taxon>Sedimenticolaceae</taxon>
        <taxon>Candidatus Thiodiazotropha</taxon>
    </lineage>
</organism>
<protein>
    <submittedName>
        <fullName evidence="2">Thermolabile hemolysin</fullName>
    </submittedName>
</protein>
<dbReference type="InterPro" id="IPR051058">
    <property type="entry name" value="GDSL_Est/Lipase"/>
</dbReference>
<dbReference type="PANTHER" id="PTHR45648">
    <property type="entry name" value="GDSL LIPASE/ACYLHYDROLASE FAMILY PROTEIN (AFU_ORTHOLOGUE AFUA_4G14700)"/>
    <property type="match status" value="1"/>
</dbReference>
<reference evidence="2 3" key="1">
    <citation type="submission" date="2016-06" db="EMBL/GenBank/DDBJ databases">
        <title>Genome sequence of endosymbiont of Candidatus Endolucinida thiodiazotropha.</title>
        <authorList>
            <person name="Poehlein A."/>
            <person name="Koenig S."/>
            <person name="Heiden S.E."/>
            <person name="Thuermer A."/>
            <person name="Voget S."/>
            <person name="Daniel R."/>
            <person name="Markert S."/>
            <person name="Gros O."/>
            <person name="Schweder T."/>
        </authorList>
    </citation>
    <scope>NUCLEOTIDE SEQUENCE [LARGE SCALE GENOMIC DNA]</scope>
    <source>
        <strain evidence="2 3">COS</strain>
    </source>
</reference>
<dbReference type="EMBL" id="MARB01000008">
    <property type="protein sequence ID" value="ODJ88054.1"/>
    <property type="molecule type" value="Genomic_DNA"/>
</dbReference>
<sequence length="333" mass="35545">MKREQQGYGISGILIILLLIPCLVLAGDKPYERVVVFGDSLSDPGNAFFLTGINLKPPYSTLDEFLIPDAPYARGGNHFSNGPTWIERLAKKLAVRGSAKPAFKGKNGKKLKMTNYAVGGARARDNGIDINLNTQLSAFLSDSQGVASMDALYVIALGGNDVRDAVAALSIDPTGQASNDILQDALIALSDSIIALHGAGATKLLVVNSPDLSLTPAIKRLDSLFPGTALGAAVASLQFNLNLAALLDDLSLVFPALEIAQLNVFQTLHEIVGDPDAFGLNNVIDACVMPNLPPFACKKPKRYLFWDGIHPTRATHRIFAREAAEVLNLGEDE</sequence>
<keyword evidence="3" id="KW-1185">Reference proteome</keyword>
<dbReference type="OrthoDB" id="5292073at2"/>
<dbReference type="CDD" id="cd01846">
    <property type="entry name" value="fatty_acyltransferase_like"/>
    <property type="match status" value="1"/>
</dbReference>
<dbReference type="GO" id="GO:0016788">
    <property type="term" value="F:hydrolase activity, acting on ester bonds"/>
    <property type="evidence" value="ECO:0007669"/>
    <property type="project" value="InterPro"/>
</dbReference>
<dbReference type="Pfam" id="PF00657">
    <property type="entry name" value="Lipase_GDSL"/>
    <property type="match status" value="1"/>
</dbReference>
<dbReference type="RefSeq" id="WP_069124070.1">
    <property type="nucleotide sequence ID" value="NZ_MARB01000008.1"/>
</dbReference>
<dbReference type="AlphaFoldDB" id="A0A7Z0VMV2"/>
<name>A0A7Z0VMV2_9GAMM</name>
<dbReference type="Proteomes" id="UP000094769">
    <property type="component" value="Unassembled WGS sequence"/>
</dbReference>
<dbReference type="InterPro" id="IPR036514">
    <property type="entry name" value="SGNH_hydro_sf"/>
</dbReference>